<proteinExistence type="predicted"/>
<sequence length="221" mass="24756">MVTESVTNTRPNFENTLGYPGAYDDPFLTVLRMVDLVRPGNIIESASPSAIGRRKLEFSSPNHQLSYLNLKASVFQLLQDQVADEAHIAQSNSPWLASSLLALVESYFRTPSEIEREIKQLSYGGFAILVTRHRLTCCEGKQPCPRWLKVLSSAPGIRFASGLLRRHKLSMVSRVSQSLDSPSQLVLVTPEHFRPWRGFLYAVMQGPVDDAVPSVRTTREQ</sequence>
<evidence type="ECO:0000313" key="2">
    <source>
        <dbReference type="Proteomes" id="UP001271007"/>
    </source>
</evidence>
<reference evidence="1" key="1">
    <citation type="submission" date="2023-04" db="EMBL/GenBank/DDBJ databases">
        <title>Black Yeasts Isolated from many extreme environments.</title>
        <authorList>
            <person name="Coleine C."/>
            <person name="Stajich J.E."/>
            <person name="Selbmann L."/>
        </authorList>
    </citation>
    <scope>NUCLEOTIDE SEQUENCE</scope>
    <source>
        <strain evidence="1">CCFEE 5312</strain>
    </source>
</reference>
<accession>A0AAJ0GBL5</accession>
<dbReference type="EMBL" id="JAWDJX010000021">
    <property type="protein sequence ID" value="KAK3052327.1"/>
    <property type="molecule type" value="Genomic_DNA"/>
</dbReference>
<name>A0AAJ0GBL5_9PEZI</name>
<dbReference type="AlphaFoldDB" id="A0AAJ0GBL5"/>
<keyword evidence="2" id="KW-1185">Reference proteome</keyword>
<comment type="caution">
    <text evidence="1">The sequence shown here is derived from an EMBL/GenBank/DDBJ whole genome shotgun (WGS) entry which is preliminary data.</text>
</comment>
<gene>
    <name evidence="1" type="ORF">LTR09_006537</name>
</gene>
<organism evidence="1 2">
    <name type="scientific">Extremus antarcticus</name>
    <dbReference type="NCBI Taxonomy" id="702011"/>
    <lineage>
        <taxon>Eukaryota</taxon>
        <taxon>Fungi</taxon>
        <taxon>Dikarya</taxon>
        <taxon>Ascomycota</taxon>
        <taxon>Pezizomycotina</taxon>
        <taxon>Dothideomycetes</taxon>
        <taxon>Dothideomycetidae</taxon>
        <taxon>Mycosphaerellales</taxon>
        <taxon>Extremaceae</taxon>
        <taxon>Extremus</taxon>
    </lineage>
</organism>
<protein>
    <submittedName>
        <fullName evidence="1">Uncharacterized protein</fullName>
    </submittedName>
</protein>
<dbReference type="Proteomes" id="UP001271007">
    <property type="component" value="Unassembled WGS sequence"/>
</dbReference>
<evidence type="ECO:0000313" key="1">
    <source>
        <dbReference type="EMBL" id="KAK3052327.1"/>
    </source>
</evidence>